<dbReference type="InterPro" id="IPR036869">
    <property type="entry name" value="J_dom_sf"/>
</dbReference>
<feature type="domain" description="Myb-like" evidence="11">
    <location>
        <begin position="288"/>
        <end position="341"/>
    </location>
</feature>
<reference evidence="13 14" key="1">
    <citation type="submission" date="2020-08" db="EMBL/GenBank/DDBJ databases">
        <title>Aphidius gifuensis genome sequencing and assembly.</title>
        <authorList>
            <person name="Du Z."/>
        </authorList>
    </citation>
    <scope>NUCLEOTIDE SEQUENCE [LARGE SCALE GENOMIC DNA]</scope>
    <source>
        <strain evidence="13">YNYX2018</strain>
        <tissue evidence="13">Adults</tissue>
    </source>
</reference>
<dbReference type="PANTHER" id="PTHR44653:SF2">
    <property type="entry name" value="DNAJ HOMOLOG SUBFAMILY C MEMBER 1"/>
    <property type="match status" value="1"/>
</dbReference>
<feature type="compositionally biased region" description="Acidic residues" evidence="7">
    <location>
        <begin position="234"/>
        <end position="247"/>
    </location>
</feature>
<evidence type="ECO:0000256" key="7">
    <source>
        <dbReference type="SAM" id="MobiDB-lite"/>
    </source>
</evidence>
<accession>A0A834XVX2</accession>
<evidence type="ECO:0000313" key="14">
    <source>
        <dbReference type="Proteomes" id="UP000639338"/>
    </source>
</evidence>
<dbReference type="PROSITE" id="PS50076">
    <property type="entry name" value="DNAJ_2"/>
    <property type="match status" value="1"/>
</dbReference>
<evidence type="ECO:0000256" key="6">
    <source>
        <dbReference type="ARBA" id="ARBA00037847"/>
    </source>
</evidence>
<feature type="region of interest" description="Disordered" evidence="7">
    <location>
        <begin position="234"/>
        <end position="285"/>
    </location>
</feature>
<dbReference type="CDD" id="cd00167">
    <property type="entry name" value="SANT"/>
    <property type="match status" value="2"/>
</dbReference>
<dbReference type="CDD" id="cd06257">
    <property type="entry name" value="DnaJ"/>
    <property type="match status" value="1"/>
</dbReference>
<dbReference type="PROSITE" id="PS50090">
    <property type="entry name" value="MYB_LIKE"/>
    <property type="match status" value="2"/>
</dbReference>
<name>A0A834XVX2_APHGI</name>
<gene>
    <name evidence="13" type="ORF">HCN44_003882</name>
</gene>
<evidence type="ECO:0000256" key="2">
    <source>
        <dbReference type="ARBA" id="ARBA00022692"/>
    </source>
</evidence>
<feature type="domain" description="Myb-like" evidence="11">
    <location>
        <begin position="373"/>
        <end position="422"/>
    </location>
</feature>
<dbReference type="SMART" id="SM00717">
    <property type="entry name" value="SANT"/>
    <property type="match status" value="2"/>
</dbReference>
<dbReference type="InterPro" id="IPR009057">
    <property type="entry name" value="Homeodomain-like_sf"/>
</dbReference>
<dbReference type="GO" id="GO:0012505">
    <property type="term" value="C:endomembrane system"/>
    <property type="evidence" value="ECO:0007669"/>
    <property type="project" value="UniProtKB-SubCell"/>
</dbReference>
<keyword evidence="14" id="KW-1185">Reference proteome</keyword>
<dbReference type="PANTHER" id="PTHR44653">
    <property type="entry name" value="DNAJ HOMOLOG SUBFAMILY C MEMBER 1"/>
    <property type="match status" value="1"/>
</dbReference>
<dbReference type="OrthoDB" id="1420887at2759"/>
<evidence type="ECO:0000256" key="4">
    <source>
        <dbReference type="ARBA" id="ARBA00022989"/>
    </source>
</evidence>
<dbReference type="PRINTS" id="PR00625">
    <property type="entry name" value="JDOMAIN"/>
</dbReference>
<dbReference type="InterPro" id="IPR017884">
    <property type="entry name" value="SANT_dom"/>
</dbReference>
<dbReference type="AlphaFoldDB" id="A0A834XVX2"/>
<evidence type="ECO:0000259" key="11">
    <source>
        <dbReference type="PROSITE" id="PS50090"/>
    </source>
</evidence>
<dbReference type="SUPFAM" id="SSF46565">
    <property type="entry name" value="Chaperone J-domain"/>
    <property type="match status" value="1"/>
</dbReference>
<dbReference type="Gene3D" id="1.10.10.60">
    <property type="entry name" value="Homeodomain-like"/>
    <property type="match status" value="2"/>
</dbReference>
<dbReference type="InterPro" id="IPR018253">
    <property type="entry name" value="DnaJ_domain_CS"/>
</dbReference>
<evidence type="ECO:0000259" key="12">
    <source>
        <dbReference type="PROSITE" id="PS51293"/>
    </source>
</evidence>
<feature type="transmembrane region" description="Helical" evidence="8">
    <location>
        <begin position="131"/>
        <end position="150"/>
    </location>
</feature>
<evidence type="ECO:0000256" key="5">
    <source>
        <dbReference type="ARBA" id="ARBA00023136"/>
    </source>
</evidence>
<evidence type="ECO:0000256" key="1">
    <source>
        <dbReference type="ARBA" id="ARBA00004123"/>
    </source>
</evidence>
<organism evidence="13 14">
    <name type="scientific">Aphidius gifuensis</name>
    <name type="common">Parasitoid wasp</name>
    <dbReference type="NCBI Taxonomy" id="684658"/>
    <lineage>
        <taxon>Eukaryota</taxon>
        <taxon>Metazoa</taxon>
        <taxon>Ecdysozoa</taxon>
        <taxon>Arthropoda</taxon>
        <taxon>Hexapoda</taxon>
        <taxon>Insecta</taxon>
        <taxon>Pterygota</taxon>
        <taxon>Neoptera</taxon>
        <taxon>Endopterygota</taxon>
        <taxon>Hymenoptera</taxon>
        <taxon>Apocrita</taxon>
        <taxon>Ichneumonoidea</taxon>
        <taxon>Braconidae</taxon>
        <taxon>Aphidiinae</taxon>
        <taxon>Aphidius</taxon>
    </lineage>
</organism>
<sequence>MNFLLNIISALLLLTICKQTFAWDTEELEVFDVVEEVNQNFYELLGVPQNANSSSIRKAFRQLSLQLHPDKNSAPDADVQFRNLVSVYDVLKDSEKRKHYDNVLINGLPNWRSAVYYYRHVRKMGLLEMSVILFIVITIGQYLVGWAAYFEKRYTYEQVLGSKLQRLQKKNRKGKMEVPDLAEILEKIPTPSVWNTLPFQLPCWTFYSIVGIPSAIRALKELLEERKRRKKEEEEAALAEANEELEPEPVPRGPRRRRQGFTPQEQSVNTINSYKKELPRSNNNTNDKLKLTGGLWTDDDILELIKLVKKYPGGTPDRWEKIAETMSRTVNEVTHMAKKVKDEGLKPGPANEEVVIDEQPKKIKTRADTNDTSEWSQDQQKLLEAALLKYPKNTSGDRWEKISHFVEGKTKEECQVRYRHLVELVKKKQKEPPQ</sequence>
<dbReference type="Pfam" id="PF23082">
    <property type="entry name" value="Myb_DNA-binding_2"/>
    <property type="match status" value="2"/>
</dbReference>
<dbReference type="InterPro" id="IPR001005">
    <property type="entry name" value="SANT/Myb"/>
</dbReference>
<dbReference type="InterPro" id="IPR001623">
    <property type="entry name" value="DnaJ_domain"/>
</dbReference>
<keyword evidence="3 9" id="KW-0732">Signal</keyword>
<proteinExistence type="predicted"/>
<keyword evidence="2 8" id="KW-0812">Transmembrane</keyword>
<comment type="caution">
    <text evidence="13">The sequence shown here is derived from an EMBL/GenBank/DDBJ whole genome shotgun (WGS) entry which is preliminary data.</text>
</comment>
<evidence type="ECO:0000256" key="9">
    <source>
        <dbReference type="SAM" id="SignalP"/>
    </source>
</evidence>
<dbReference type="EMBL" id="JACMRX010000002">
    <property type="protein sequence ID" value="KAF7994410.1"/>
    <property type="molecule type" value="Genomic_DNA"/>
</dbReference>
<feature type="chain" id="PRO_5032507272" description="DnaJ homolog subfamily C member 1" evidence="9">
    <location>
        <begin position="23"/>
        <end position="434"/>
    </location>
</feature>
<evidence type="ECO:0000313" key="13">
    <source>
        <dbReference type="EMBL" id="KAF7994410.1"/>
    </source>
</evidence>
<feature type="domain" description="SANT" evidence="12">
    <location>
        <begin position="370"/>
        <end position="426"/>
    </location>
</feature>
<dbReference type="GO" id="GO:0005634">
    <property type="term" value="C:nucleus"/>
    <property type="evidence" value="ECO:0007669"/>
    <property type="project" value="UniProtKB-SubCell"/>
</dbReference>
<evidence type="ECO:0000256" key="8">
    <source>
        <dbReference type="SAM" id="Phobius"/>
    </source>
</evidence>
<keyword evidence="4 8" id="KW-1133">Transmembrane helix</keyword>
<dbReference type="PROSITE" id="PS51293">
    <property type="entry name" value="SANT"/>
    <property type="match status" value="1"/>
</dbReference>
<dbReference type="SMART" id="SM00271">
    <property type="entry name" value="DnaJ"/>
    <property type="match status" value="1"/>
</dbReference>
<comment type="subcellular location">
    <subcellularLocation>
        <location evidence="6">Endomembrane system</location>
        <topology evidence="6">Single-pass membrane protein</topology>
    </subcellularLocation>
    <subcellularLocation>
        <location evidence="1">Nucleus</location>
    </subcellularLocation>
</comment>
<dbReference type="SUPFAM" id="SSF46689">
    <property type="entry name" value="Homeodomain-like"/>
    <property type="match status" value="2"/>
</dbReference>
<evidence type="ECO:0000259" key="10">
    <source>
        <dbReference type="PROSITE" id="PS50076"/>
    </source>
</evidence>
<feature type="signal peptide" evidence="9">
    <location>
        <begin position="1"/>
        <end position="22"/>
    </location>
</feature>
<dbReference type="Pfam" id="PF00226">
    <property type="entry name" value="DnaJ"/>
    <property type="match status" value="1"/>
</dbReference>
<dbReference type="Gene3D" id="1.10.287.110">
    <property type="entry name" value="DnaJ domain"/>
    <property type="match status" value="1"/>
</dbReference>
<evidence type="ECO:0000256" key="3">
    <source>
        <dbReference type="ARBA" id="ARBA00022729"/>
    </source>
</evidence>
<dbReference type="InterPro" id="IPR052606">
    <property type="entry name" value="DnaJ_domain_protein"/>
</dbReference>
<protein>
    <recommendedName>
        <fullName evidence="15">DnaJ homolog subfamily C member 1</fullName>
    </recommendedName>
</protein>
<evidence type="ECO:0008006" key="15">
    <source>
        <dbReference type="Google" id="ProtNLM"/>
    </source>
</evidence>
<keyword evidence="5 8" id="KW-0472">Membrane</keyword>
<dbReference type="Proteomes" id="UP000639338">
    <property type="component" value="Unassembled WGS sequence"/>
</dbReference>
<feature type="compositionally biased region" description="Polar residues" evidence="7">
    <location>
        <begin position="261"/>
        <end position="273"/>
    </location>
</feature>
<dbReference type="PROSITE" id="PS00636">
    <property type="entry name" value="DNAJ_1"/>
    <property type="match status" value="1"/>
</dbReference>
<feature type="domain" description="J" evidence="10">
    <location>
        <begin position="40"/>
        <end position="104"/>
    </location>
</feature>